<reference evidence="1" key="1">
    <citation type="journal article" date="2021" name="Front. Microbiol.">
        <title>Comprehensive Comparative Genomics and Phenotyping of Methylobacterium Species.</title>
        <authorList>
            <person name="Alessa O."/>
            <person name="Ogura Y."/>
            <person name="Fujitani Y."/>
            <person name="Takami H."/>
            <person name="Hayashi T."/>
            <person name="Sahin N."/>
            <person name="Tani A."/>
        </authorList>
    </citation>
    <scope>NUCLEOTIDE SEQUENCE</scope>
    <source>
        <strain evidence="1">DSM 17168</strain>
    </source>
</reference>
<reference evidence="1" key="2">
    <citation type="submission" date="2021-08" db="EMBL/GenBank/DDBJ databases">
        <authorList>
            <person name="Tani A."/>
            <person name="Ola A."/>
            <person name="Ogura Y."/>
            <person name="Katsura K."/>
            <person name="Hayashi T."/>
        </authorList>
    </citation>
    <scope>NUCLEOTIDE SEQUENCE</scope>
    <source>
        <strain evidence="1">DSM 17168</strain>
    </source>
</reference>
<dbReference type="Proteomes" id="UP001055153">
    <property type="component" value="Unassembled WGS sequence"/>
</dbReference>
<accession>A0ABQ4SEF6</accession>
<name>A0ABQ4SEF6_9HYPH</name>
<evidence type="ECO:0000313" key="1">
    <source>
        <dbReference type="EMBL" id="GJE01457.1"/>
    </source>
</evidence>
<evidence type="ECO:0000313" key="2">
    <source>
        <dbReference type="Proteomes" id="UP001055153"/>
    </source>
</evidence>
<keyword evidence="2" id="KW-1185">Reference proteome</keyword>
<organism evidence="1 2">
    <name type="scientific">Methylobacterium isbiliense</name>
    <dbReference type="NCBI Taxonomy" id="315478"/>
    <lineage>
        <taxon>Bacteria</taxon>
        <taxon>Pseudomonadati</taxon>
        <taxon>Pseudomonadota</taxon>
        <taxon>Alphaproteobacteria</taxon>
        <taxon>Hyphomicrobiales</taxon>
        <taxon>Methylobacteriaceae</taxon>
        <taxon>Methylobacterium</taxon>
    </lineage>
</organism>
<sequence length="80" mass="9580">MRYRWPRTLHGWKTLFWLWLGRCPVHHSRLRVDWAPYDDGRTAFCFRCHGIGLWPQGAREALRQNTLAAERRESSAEEGR</sequence>
<comment type="caution">
    <text evidence="1">The sequence shown here is derived from an EMBL/GenBank/DDBJ whole genome shotgun (WGS) entry which is preliminary data.</text>
</comment>
<protein>
    <submittedName>
        <fullName evidence="1">Uncharacterized protein</fullName>
    </submittedName>
</protein>
<dbReference type="EMBL" id="BPQQ01000039">
    <property type="protein sequence ID" value="GJE01457.1"/>
    <property type="molecule type" value="Genomic_DNA"/>
</dbReference>
<proteinExistence type="predicted"/>
<gene>
    <name evidence="1" type="ORF">GMJLKIPL_3388</name>
</gene>
<dbReference type="RefSeq" id="WP_238236374.1">
    <property type="nucleotide sequence ID" value="NZ_BPQQ01000039.1"/>
</dbReference>